<reference evidence="2" key="1">
    <citation type="journal article" date="2021" name="PeerJ">
        <title>Extensive microbial diversity within the chicken gut microbiome revealed by metagenomics and culture.</title>
        <authorList>
            <person name="Gilroy R."/>
            <person name="Ravi A."/>
            <person name="Getino M."/>
            <person name="Pursley I."/>
            <person name="Horton D.L."/>
            <person name="Alikhan N.F."/>
            <person name="Baker D."/>
            <person name="Gharbi K."/>
            <person name="Hall N."/>
            <person name="Watson M."/>
            <person name="Adriaenssens E.M."/>
            <person name="Foster-Nyarko E."/>
            <person name="Jarju S."/>
            <person name="Secka A."/>
            <person name="Antonio M."/>
            <person name="Oren A."/>
            <person name="Chaudhuri R.R."/>
            <person name="La Ragione R."/>
            <person name="Hildebrand F."/>
            <person name="Pallen M.J."/>
        </authorList>
    </citation>
    <scope>NUCLEOTIDE SEQUENCE</scope>
    <source>
        <strain evidence="2">ChiBcec1-1093</strain>
    </source>
</reference>
<proteinExistence type="predicted"/>
<feature type="domain" description="AdoMet activation" evidence="1">
    <location>
        <begin position="81"/>
        <end position="189"/>
    </location>
</feature>
<protein>
    <submittedName>
        <fullName evidence="2">Vitamin B12 dependent methionine synthase activation subunit</fullName>
    </submittedName>
</protein>
<reference evidence="2" key="2">
    <citation type="submission" date="2021-04" db="EMBL/GenBank/DDBJ databases">
        <authorList>
            <person name="Gilroy R."/>
        </authorList>
    </citation>
    <scope>NUCLEOTIDE SEQUENCE</scope>
    <source>
        <strain evidence="2">ChiBcec1-1093</strain>
    </source>
</reference>
<dbReference type="Gene3D" id="3.40.109.40">
    <property type="match status" value="1"/>
</dbReference>
<dbReference type="PIRSF" id="PIRSF037984">
    <property type="entry name" value="Met_synth_TM0269_prd"/>
    <property type="match status" value="1"/>
</dbReference>
<evidence type="ECO:0000259" key="1">
    <source>
        <dbReference type="Pfam" id="PF02965"/>
    </source>
</evidence>
<evidence type="ECO:0000313" key="3">
    <source>
        <dbReference type="Proteomes" id="UP000824101"/>
    </source>
</evidence>
<dbReference type="SUPFAM" id="SSF56507">
    <property type="entry name" value="Methionine synthase activation domain-like"/>
    <property type="match status" value="1"/>
</dbReference>
<dbReference type="InterPro" id="IPR017342">
    <property type="entry name" value="S-AdoMet-dep_Met_synth_prd"/>
</dbReference>
<dbReference type="InterPro" id="IPR004223">
    <property type="entry name" value="VitB12-dep_Met_synth_activ_dom"/>
</dbReference>
<evidence type="ECO:0000313" key="2">
    <source>
        <dbReference type="EMBL" id="HIZ78361.1"/>
    </source>
</evidence>
<dbReference type="EMBL" id="DXBC01000018">
    <property type="protein sequence ID" value="HIZ78361.1"/>
    <property type="molecule type" value="Genomic_DNA"/>
</dbReference>
<organism evidence="2 3">
    <name type="scientific">Candidatus Lachnoclostridium stercorigallinarum</name>
    <dbReference type="NCBI Taxonomy" id="2838634"/>
    <lineage>
        <taxon>Bacteria</taxon>
        <taxon>Bacillati</taxon>
        <taxon>Bacillota</taxon>
        <taxon>Clostridia</taxon>
        <taxon>Lachnospirales</taxon>
        <taxon>Lachnospiraceae</taxon>
    </lineage>
</organism>
<gene>
    <name evidence="2" type="ORF">IAA17_01020</name>
</gene>
<dbReference type="GO" id="GO:0008705">
    <property type="term" value="F:methionine synthase activity"/>
    <property type="evidence" value="ECO:0007669"/>
    <property type="project" value="InterPro"/>
</dbReference>
<comment type="caution">
    <text evidence="2">The sequence shown here is derived from an EMBL/GenBank/DDBJ whole genome shotgun (WGS) entry which is preliminary data.</text>
</comment>
<name>A0A9D2GGK3_9FIRM</name>
<sequence>MDESRIMQETLRYLGYRRQQPDGQVSALLADCMEELRTAISCRHVRRELPLVLEGEKGIRTELFSAESRNLRKNLKDCQAVLVFGATVGIGADQLIQRYERIRVSRAVVIQAMAAAMIEEYCDCLNREWKEEYGKKGLYLRPRFSPGYGDFPLECQREILSGLEAGKRIGLTLTDSLIMMPSKSVTAVIGISSVPAGCALEGCEACSKTDCEYRRN</sequence>
<dbReference type="AlphaFoldDB" id="A0A9D2GGK3"/>
<dbReference type="InterPro" id="IPR037010">
    <property type="entry name" value="VitB12-dep_Met_synth_activ_sf"/>
</dbReference>
<accession>A0A9D2GGK3</accession>
<dbReference type="Pfam" id="PF02965">
    <property type="entry name" value="Met_synt_B12"/>
    <property type="match status" value="1"/>
</dbReference>
<dbReference type="Proteomes" id="UP000824101">
    <property type="component" value="Unassembled WGS sequence"/>
</dbReference>